<dbReference type="PANTHER" id="PTHR41286">
    <property type="entry name" value="HNH NUCLEASE YAJD-RELATED"/>
    <property type="match status" value="1"/>
</dbReference>
<comment type="caution">
    <text evidence="6">The sequence shown here is derived from an EMBL/GenBank/DDBJ whole genome shotgun (WGS) entry which is preliminary data.</text>
</comment>
<evidence type="ECO:0000256" key="4">
    <source>
        <dbReference type="ARBA" id="ARBA00040194"/>
    </source>
</evidence>
<evidence type="ECO:0000256" key="3">
    <source>
        <dbReference type="ARBA" id="ARBA00038412"/>
    </source>
</evidence>
<dbReference type="Pfam" id="PF01844">
    <property type="entry name" value="HNH"/>
    <property type="match status" value="1"/>
</dbReference>
<sequence>MAPTHGPRHGKTGKPIDTAKLDQVVANARKASEERAAGYRDQALKLYPWVCGRCARNFTRENLRELTVHHKDMDHDNNPPDGSNWELLCIYCHDNEHQKYEEHLAALARGTGTPAKPTASGGTAATFNPFASLGDLLKKD</sequence>
<dbReference type="RefSeq" id="WP_155448622.1">
    <property type="nucleotide sequence ID" value="NZ_WNKT01000003.1"/>
</dbReference>
<dbReference type="EMBL" id="WNKT01000003">
    <property type="protein sequence ID" value="MTW20054.1"/>
    <property type="molecule type" value="Genomic_DNA"/>
</dbReference>
<dbReference type="GO" id="GO:0005829">
    <property type="term" value="C:cytosol"/>
    <property type="evidence" value="ECO:0007669"/>
    <property type="project" value="TreeGrafter"/>
</dbReference>
<dbReference type="Proteomes" id="UP000434044">
    <property type="component" value="Unassembled WGS sequence"/>
</dbReference>
<comment type="similarity">
    <text evidence="3">Belongs to the HNH nuclease family.</text>
</comment>
<keyword evidence="7" id="KW-1185">Reference proteome</keyword>
<dbReference type="GO" id="GO:0008270">
    <property type="term" value="F:zinc ion binding"/>
    <property type="evidence" value="ECO:0007669"/>
    <property type="project" value="InterPro"/>
</dbReference>
<evidence type="ECO:0000256" key="2">
    <source>
        <dbReference type="ARBA" id="ARBA00022801"/>
    </source>
</evidence>
<dbReference type="GO" id="GO:0004519">
    <property type="term" value="F:endonuclease activity"/>
    <property type="evidence" value="ECO:0007669"/>
    <property type="project" value="InterPro"/>
</dbReference>
<evidence type="ECO:0000256" key="1">
    <source>
        <dbReference type="ARBA" id="ARBA00022722"/>
    </source>
</evidence>
<name>A0A6N8ECH1_9GAMM</name>
<dbReference type="PANTHER" id="PTHR41286:SF1">
    <property type="entry name" value="HNH NUCLEASE YAJD-RELATED"/>
    <property type="match status" value="1"/>
</dbReference>
<protein>
    <recommendedName>
        <fullName evidence="4">Putative HNH nuclease YajD</fullName>
    </recommendedName>
</protein>
<dbReference type="NCBIfam" id="NF008448">
    <property type="entry name" value="PRK11295.1"/>
    <property type="match status" value="1"/>
</dbReference>
<accession>A0A6N8ECH1</accession>
<evidence type="ECO:0000313" key="6">
    <source>
        <dbReference type="EMBL" id="MTW20054.1"/>
    </source>
</evidence>
<dbReference type="InterPro" id="IPR002711">
    <property type="entry name" value="HNH"/>
</dbReference>
<proteinExistence type="inferred from homology"/>
<dbReference type="CDD" id="cd00085">
    <property type="entry name" value="HNHc"/>
    <property type="match status" value="1"/>
</dbReference>
<feature type="domain" description="HNH nuclease" evidence="5">
    <location>
        <begin position="39"/>
        <end position="94"/>
    </location>
</feature>
<dbReference type="GO" id="GO:0003676">
    <property type="term" value="F:nucleic acid binding"/>
    <property type="evidence" value="ECO:0007669"/>
    <property type="project" value="InterPro"/>
</dbReference>
<evidence type="ECO:0000313" key="7">
    <source>
        <dbReference type="Proteomes" id="UP000434044"/>
    </source>
</evidence>
<dbReference type="AlphaFoldDB" id="A0A6N8ECH1"/>
<dbReference type="SMART" id="SM00507">
    <property type="entry name" value="HNHc"/>
    <property type="match status" value="1"/>
</dbReference>
<reference evidence="6 7" key="1">
    <citation type="submission" date="2019-11" db="EMBL/GenBank/DDBJ databases">
        <title>Whole-genome sequence of the anaerobic purple sulfur bacterium Allochromatium palmeri DSM 15591.</title>
        <authorList>
            <person name="Kyndt J.A."/>
            <person name="Meyer T.E."/>
        </authorList>
    </citation>
    <scope>NUCLEOTIDE SEQUENCE [LARGE SCALE GENOMIC DNA]</scope>
    <source>
        <strain evidence="6 7">DSM 15591</strain>
    </source>
</reference>
<keyword evidence="2" id="KW-0378">Hydrolase</keyword>
<keyword evidence="1" id="KW-0540">Nuclease</keyword>
<gene>
    <name evidence="6" type="ORF">GJ668_02975</name>
</gene>
<evidence type="ECO:0000259" key="5">
    <source>
        <dbReference type="SMART" id="SM00507"/>
    </source>
</evidence>
<dbReference type="GO" id="GO:0016787">
    <property type="term" value="F:hydrolase activity"/>
    <property type="evidence" value="ECO:0007669"/>
    <property type="project" value="UniProtKB-KW"/>
</dbReference>
<organism evidence="6 7">
    <name type="scientific">Allochromatium palmeri</name>
    <dbReference type="NCBI Taxonomy" id="231048"/>
    <lineage>
        <taxon>Bacteria</taxon>
        <taxon>Pseudomonadati</taxon>
        <taxon>Pseudomonadota</taxon>
        <taxon>Gammaproteobacteria</taxon>
        <taxon>Chromatiales</taxon>
        <taxon>Chromatiaceae</taxon>
        <taxon>Allochromatium</taxon>
    </lineage>
</organism>
<dbReference type="InterPro" id="IPR003615">
    <property type="entry name" value="HNH_nuc"/>
</dbReference>
<dbReference type="OrthoDB" id="9796565at2"/>